<proteinExistence type="inferred from homology"/>
<feature type="non-terminal residue" evidence="8">
    <location>
        <position position="1"/>
    </location>
</feature>
<feature type="compositionally biased region" description="Basic and acidic residues" evidence="5">
    <location>
        <begin position="216"/>
        <end position="230"/>
    </location>
</feature>
<evidence type="ECO:0000256" key="5">
    <source>
        <dbReference type="SAM" id="MobiDB-lite"/>
    </source>
</evidence>
<keyword evidence="4" id="KW-0106">Calcium</keyword>
<reference evidence="8" key="1">
    <citation type="submission" date="2019-09" db="EMBL/GenBank/DDBJ databases">
        <title>Bird 10,000 Genomes (B10K) Project - Family phase.</title>
        <authorList>
            <person name="Zhang G."/>
        </authorList>
    </citation>
    <scope>NUCLEOTIDE SEQUENCE</scope>
    <source>
        <strain evidence="8">OUT-0024</strain>
        <tissue evidence="8">Muscle</tissue>
    </source>
</reference>
<dbReference type="GO" id="GO:0005737">
    <property type="term" value="C:cytoplasm"/>
    <property type="evidence" value="ECO:0007669"/>
    <property type="project" value="TreeGrafter"/>
</dbReference>
<dbReference type="Pfam" id="PF02862">
    <property type="entry name" value="DDHD"/>
    <property type="match status" value="1"/>
</dbReference>
<evidence type="ECO:0000256" key="6">
    <source>
        <dbReference type="SAM" id="SignalP"/>
    </source>
</evidence>
<keyword evidence="3" id="KW-0597">Phosphoprotein</keyword>
<dbReference type="InterPro" id="IPR031315">
    <property type="entry name" value="LNS2/PITP"/>
</dbReference>
<evidence type="ECO:0000259" key="7">
    <source>
        <dbReference type="PROSITE" id="PS51043"/>
    </source>
</evidence>
<feature type="non-terminal residue" evidence="8">
    <location>
        <position position="858"/>
    </location>
</feature>
<evidence type="ECO:0000256" key="2">
    <source>
        <dbReference type="ARBA" id="ARBA00010316"/>
    </source>
</evidence>
<protein>
    <submittedName>
        <fullName evidence="8">PITM2 protein</fullName>
    </submittedName>
</protein>
<feature type="domain" description="DDHD" evidence="7">
    <location>
        <begin position="277"/>
        <end position="471"/>
    </location>
</feature>
<dbReference type="GO" id="GO:0046872">
    <property type="term" value="F:metal ion binding"/>
    <property type="evidence" value="ECO:0007669"/>
    <property type="project" value="InterPro"/>
</dbReference>
<name>A0A851QHP8_TYCCO</name>
<feature type="chain" id="PRO_5032274306" evidence="6">
    <location>
        <begin position="24"/>
        <end position="858"/>
    </location>
</feature>
<evidence type="ECO:0000256" key="3">
    <source>
        <dbReference type="ARBA" id="ARBA00022553"/>
    </source>
</evidence>
<dbReference type="GO" id="GO:0031210">
    <property type="term" value="F:phosphatidylcholine binding"/>
    <property type="evidence" value="ECO:0007669"/>
    <property type="project" value="TreeGrafter"/>
</dbReference>
<dbReference type="InterPro" id="IPR001666">
    <property type="entry name" value="PI_transfer"/>
</dbReference>
<keyword evidence="6" id="KW-0732">Signal</keyword>
<dbReference type="SMART" id="SM01127">
    <property type="entry name" value="DDHD"/>
    <property type="match status" value="1"/>
</dbReference>
<dbReference type="InterPro" id="IPR004177">
    <property type="entry name" value="DDHD_dom"/>
</dbReference>
<dbReference type="EMBL" id="WBND01000041">
    <property type="protein sequence ID" value="NXC80338.1"/>
    <property type="molecule type" value="Genomic_DNA"/>
</dbReference>
<feature type="compositionally biased region" description="Basic and acidic residues" evidence="5">
    <location>
        <begin position="815"/>
        <end position="836"/>
    </location>
</feature>
<evidence type="ECO:0000313" key="8">
    <source>
        <dbReference type="EMBL" id="NXC80338.1"/>
    </source>
</evidence>
<dbReference type="FunFam" id="3.40.50.1000:FF:000173">
    <property type="entry name" value="Membrane-associated phosphatidylinositol transfer protein 2"/>
    <property type="match status" value="1"/>
</dbReference>
<keyword evidence="9" id="KW-1185">Reference proteome</keyword>
<dbReference type="GO" id="GO:0035091">
    <property type="term" value="F:phosphatidylinositol binding"/>
    <property type="evidence" value="ECO:0007669"/>
    <property type="project" value="TreeGrafter"/>
</dbReference>
<dbReference type="GO" id="GO:0008526">
    <property type="term" value="F:phosphatidylinositol transfer activity"/>
    <property type="evidence" value="ECO:0007669"/>
    <property type="project" value="TreeGrafter"/>
</dbReference>
<dbReference type="Proteomes" id="UP000631545">
    <property type="component" value="Unassembled WGS sequence"/>
</dbReference>
<dbReference type="SMART" id="SM00775">
    <property type="entry name" value="LNS2"/>
    <property type="match status" value="1"/>
</dbReference>
<dbReference type="InterPro" id="IPR036412">
    <property type="entry name" value="HAD-like_sf"/>
</dbReference>
<dbReference type="GO" id="GO:0008525">
    <property type="term" value="F:phosphatidylcholine transporter activity"/>
    <property type="evidence" value="ECO:0007669"/>
    <property type="project" value="TreeGrafter"/>
</dbReference>
<dbReference type="InterPro" id="IPR023214">
    <property type="entry name" value="HAD_sf"/>
</dbReference>
<dbReference type="PROSITE" id="PS51043">
    <property type="entry name" value="DDHD"/>
    <property type="match status" value="1"/>
</dbReference>
<evidence type="ECO:0000256" key="1">
    <source>
        <dbReference type="ARBA" id="ARBA00004184"/>
    </source>
</evidence>
<dbReference type="Gene3D" id="3.40.50.1000">
    <property type="entry name" value="HAD superfamily/HAD-like"/>
    <property type="match status" value="1"/>
</dbReference>
<feature type="region of interest" description="Disordered" evidence="5">
    <location>
        <begin position="806"/>
        <end position="844"/>
    </location>
</feature>
<accession>A0A851QHP8</accession>
<sequence>QPSKIHVLLLVLHGGNILDSGSGDQSSKQGDVNTITTVFDTVMRVHYPAALGHIAIKLVPCPAICAEAFSLVSSLSPYSYDEGCLSNSQDHIPLAALPLLATSSPQYQEAVATVIVRANQAYSEFIKSQEGTSFNGQVCLVGDCVGGILGFDALCYSNQTVSESQSSSRRGSVVSVQDTDLLSPGITVNNSHCSSGSNLEASRHLSRSNIDIPRSNGEDPKKQLPRKRSDSSTYELDTIKQHQAFLSSLHSSVLRNDPTSRRSSSSTMLDGGNIGKFDFEITDFFLFGSPLGLVLALRKTVIPALDIFQLRPACQQVYNLFHPADPSASRLEPLLERKFYLLPPFNIPRYQRFPLGDGNSAVLADVVQSHGAVFMENASLSTPISAPQFRGFRRASEISIASQVSGMADSYTASNIANIAAKWWGTKRIDYALYCPDALTAFPTVALPHLFHASYWESTDVVSFLLRQVMRHENSSVLELDGKEVSVFTPSKPREKWLRKRTNVKLRNVTANHRINDTIANEDGPQTLTGRFMYGPLDMVTLTGEKVDIHIMTQPPSGEWVYFDTEISNSSGRISYVIPEERRLGIGVYPVKMVVRGDHTFADSYITVLPKGTEFVVFSIDGSFAASVSIMGSDPKVRAGAVDVVRHWQDLGYLIIYVTGRPDMQKQRVVAWLAQHNFPHGIVSFCDGLVHDPLRHKANFLKSLITDLHMRIHAAYGSTKDISVYSSISLPPTHIYIVGRPTKKLQSQCQFITEGYAAHLAQLEYNHRARPAKNTTRMALRKGSFGLPSQAEFLRKRNHLLRTISSQPAASGAGHRPERTQSQSDSDKDRDRERSQRSMSIATGCWGRSAASRLESGL</sequence>
<dbReference type="AlphaFoldDB" id="A0A851QHP8"/>
<evidence type="ECO:0000313" key="9">
    <source>
        <dbReference type="Proteomes" id="UP000631545"/>
    </source>
</evidence>
<organism evidence="8 9">
    <name type="scientific">Tychaedon coryphoeus</name>
    <name type="common">Karoo scrub-robin</name>
    <name type="synonym">Erythropygia coryphaeus</name>
    <dbReference type="NCBI Taxonomy" id="614051"/>
    <lineage>
        <taxon>Eukaryota</taxon>
        <taxon>Metazoa</taxon>
        <taxon>Chordata</taxon>
        <taxon>Craniata</taxon>
        <taxon>Vertebrata</taxon>
        <taxon>Euteleostomi</taxon>
        <taxon>Archelosauria</taxon>
        <taxon>Archosauria</taxon>
        <taxon>Dinosauria</taxon>
        <taxon>Saurischia</taxon>
        <taxon>Theropoda</taxon>
        <taxon>Coelurosauria</taxon>
        <taxon>Aves</taxon>
        <taxon>Neognathae</taxon>
        <taxon>Neoaves</taxon>
        <taxon>Telluraves</taxon>
        <taxon>Australaves</taxon>
        <taxon>Passeriformes</taxon>
        <taxon>Muscicapidae</taxon>
        <taxon>Cercotrichas</taxon>
    </lineage>
</organism>
<gene>
    <name evidence="8" type="primary">Pitpnm2_0</name>
    <name evidence="8" type="ORF">CERCOR_R03110</name>
</gene>
<feature type="region of interest" description="Disordered" evidence="5">
    <location>
        <begin position="206"/>
        <end position="233"/>
    </location>
</feature>
<dbReference type="PANTHER" id="PTHR10658">
    <property type="entry name" value="PHOSPHATIDYLINOSITOL TRANSFER PROTEIN"/>
    <property type="match status" value="1"/>
</dbReference>
<evidence type="ECO:0000256" key="4">
    <source>
        <dbReference type="ARBA" id="ARBA00022837"/>
    </source>
</evidence>
<comment type="similarity">
    <text evidence="2">Belongs to the PtdIns transfer protein family. PI transfer class IIA subfamily.</text>
</comment>
<dbReference type="PANTHER" id="PTHR10658:SF41">
    <property type="entry name" value="MEMBRANE-ASSOCIATED PHOSPHATIDYLINOSITOL TRANSFER PROTEIN 2"/>
    <property type="match status" value="1"/>
</dbReference>
<comment type="caution">
    <text evidence="8">The sequence shown here is derived from an EMBL/GenBank/DDBJ whole genome shotgun (WGS) entry which is preliminary data.</text>
</comment>
<dbReference type="Pfam" id="PF24694">
    <property type="entry name" value="LNS2_PITM1-3"/>
    <property type="match status" value="1"/>
</dbReference>
<dbReference type="Pfam" id="PF24695">
    <property type="entry name" value="PITM1-3"/>
    <property type="match status" value="1"/>
</dbReference>
<dbReference type="SUPFAM" id="SSF56784">
    <property type="entry name" value="HAD-like"/>
    <property type="match status" value="1"/>
</dbReference>
<dbReference type="GO" id="GO:0012505">
    <property type="term" value="C:endomembrane system"/>
    <property type="evidence" value="ECO:0007669"/>
    <property type="project" value="UniProtKB-SubCell"/>
</dbReference>
<feature type="signal peptide" evidence="6">
    <location>
        <begin position="1"/>
        <end position="23"/>
    </location>
</feature>
<comment type="subcellular location">
    <subcellularLocation>
        <location evidence="1">Endomembrane system</location>
        <topology evidence="1">Peripheral membrane protein</topology>
    </subcellularLocation>
</comment>